<dbReference type="AlphaFoldDB" id="A0ZZG6"/>
<evidence type="ECO:0000256" key="3">
    <source>
        <dbReference type="ARBA" id="ARBA00022692"/>
    </source>
</evidence>
<evidence type="ECO:0000256" key="2">
    <source>
        <dbReference type="ARBA" id="ARBA00022448"/>
    </source>
</evidence>
<keyword evidence="9" id="KW-0407">Ion channel</keyword>
<organism evidence="12 13">
    <name type="scientific">Bifidobacterium adolescentis (strain ATCC 15703 / DSM 20083 / NCTC 11814 / E194a)</name>
    <dbReference type="NCBI Taxonomy" id="367928"/>
    <lineage>
        <taxon>Bacteria</taxon>
        <taxon>Bacillati</taxon>
        <taxon>Actinomycetota</taxon>
        <taxon>Actinomycetes</taxon>
        <taxon>Bifidobacteriales</taxon>
        <taxon>Bifidobacteriaceae</taxon>
        <taxon>Bifidobacterium</taxon>
    </lineage>
</organism>
<feature type="transmembrane region" description="Helical" evidence="10">
    <location>
        <begin position="449"/>
        <end position="469"/>
    </location>
</feature>
<feature type="transmembrane region" description="Helical" evidence="10">
    <location>
        <begin position="355"/>
        <end position="373"/>
    </location>
</feature>
<reference evidence="12 13" key="1">
    <citation type="submission" date="2006-12" db="EMBL/GenBank/DDBJ databases">
        <title>Bifidobacterium adolescentis complete genome sequence.</title>
        <authorList>
            <person name="Suzuki T."/>
            <person name="Tsuda Y."/>
            <person name="Kanou N."/>
            <person name="Inoue T."/>
            <person name="Kumazaki K."/>
            <person name="Nagano S."/>
            <person name="Hirai S."/>
            <person name="Tanaka K."/>
            <person name="Watanabe K."/>
        </authorList>
    </citation>
    <scope>NUCLEOTIDE SEQUENCE [LARGE SCALE GENOMIC DNA]</scope>
    <source>
        <strain evidence="13">ATCC 15703 / DSM 20083 / NCTC 11814 / E194a</strain>
    </source>
</reference>
<dbReference type="PRINTS" id="PR00762">
    <property type="entry name" value="CLCHANNEL"/>
</dbReference>
<dbReference type="PaxDb" id="1680-BADO_0055"/>
<keyword evidence="4 10" id="KW-1133">Transmembrane helix</keyword>
<dbReference type="PROSITE" id="PS51202">
    <property type="entry name" value="RCK_C"/>
    <property type="match status" value="1"/>
</dbReference>
<feature type="transmembrane region" description="Helical" evidence="10">
    <location>
        <begin position="114"/>
        <end position="134"/>
    </location>
</feature>
<accession>A0ZZG6</accession>
<protein>
    <submittedName>
        <fullName evidence="12">Probable voltage gated channel protein</fullName>
    </submittedName>
</protein>
<evidence type="ECO:0000256" key="9">
    <source>
        <dbReference type="ARBA" id="ARBA00023303"/>
    </source>
</evidence>
<dbReference type="GO" id="GO:0006813">
    <property type="term" value="P:potassium ion transport"/>
    <property type="evidence" value="ECO:0007669"/>
    <property type="project" value="InterPro"/>
</dbReference>
<feature type="domain" description="RCK C-terminal" evidence="11">
    <location>
        <begin position="487"/>
        <end position="569"/>
    </location>
</feature>
<evidence type="ECO:0000256" key="1">
    <source>
        <dbReference type="ARBA" id="ARBA00004141"/>
    </source>
</evidence>
<dbReference type="InterPro" id="IPR036721">
    <property type="entry name" value="RCK_C_sf"/>
</dbReference>
<dbReference type="CDD" id="cd01031">
    <property type="entry name" value="EriC"/>
    <property type="match status" value="1"/>
</dbReference>
<dbReference type="GO" id="GO:0005254">
    <property type="term" value="F:chloride channel activity"/>
    <property type="evidence" value="ECO:0007669"/>
    <property type="project" value="UniProtKB-KW"/>
</dbReference>
<dbReference type="KEGG" id="bad:BAD_0068"/>
<keyword evidence="13" id="KW-1185">Reference proteome</keyword>
<dbReference type="PANTHER" id="PTHR43427:SF6">
    <property type="entry name" value="CHLORIDE CHANNEL PROTEIN CLC-E"/>
    <property type="match status" value="1"/>
</dbReference>
<name>A0ZZG6_BIFAA</name>
<dbReference type="SUPFAM" id="SSF116726">
    <property type="entry name" value="TrkA C-terminal domain-like"/>
    <property type="match status" value="1"/>
</dbReference>
<dbReference type="Gene3D" id="1.10.3080.10">
    <property type="entry name" value="Clc chloride channel"/>
    <property type="match status" value="1"/>
</dbReference>
<feature type="transmembrane region" description="Helical" evidence="10">
    <location>
        <begin position="385"/>
        <end position="405"/>
    </location>
</feature>
<feature type="transmembrane region" description="Helical" evidence="10">
    <location>
        <begin position="325"/>
        <end position="343"/>
    </location>
</feature>
<keyword evidence="2" id="KW-0813">Transport</keyword>
<dbReference type="Pfam" id="PF02080">
    <property type="entry name" value="TrkA_C"/>
    <property type="match status" value="1"/>
</dbReference>
<dbReference type="InterPro" id="IPR006037">
    <property type="entry name" value="RCK_C"/>
</dbReference>
<comment type="subcellular location">
    <subcellularLocation>
        <location evidence="1">Membrane</location>
        <topology evidence="1">Multi-pass membrane protein</topology>
    </subcellularLocation>
</comment>
<sequence>MTSAGGPVPAGTLRMVRAMACAYDAHRIHTDGVRGGGTEKGSAMTAMPPNDRFDRFDRFSKLVPRFDHLKWKMAAAGILVGLISGFLVVLYRLGIEYGTDTARWIYARIRETPWLVAPWAVAAITAALAIAWMVKKEPMAGGSGIPQTNGVVICGLKMRWQTILPVRFIGGLLGSLFGLSLGREGPSIQIGASGAQFLSHRLRGKKREDMQEHYLVTAGAAAGLSAAFSAPLSGMMFALEGVHRSFSPAILMGATAASLTADFVSKYCFGLRPVLDFGTIGQLPLGEYGWLIPLGLVAGLVGSLMNRSLLGFQTLYGKLPAWSRPLIAIALALPIGIWLPDVLGGGSNLIAMAEHARVGLGMLCVLFVAKVLFTSTSFGSGAPGGIFMPILAVGSLAGGICGETLHQFGNLPSDSVAIFSVCVMTGTLAASVKTPITSILLAVEMSGTLTHMLPVAAVAFIALLVSDLLRTKPIYGELLERYMRAQGGTTAIANRIDNGIMELPVEMGATADGKLMRDVRWPYGCLVIGLRRGERQIVPHGDTRLRAGDYLVVLFSGEDESDARHAMRRLCDVSV</sequence>
<keyword evidence="5" id="KW-0406">Ion transport</keyword>
<evidence type="ECO:0000256" key="8">
    <source>
        <dbReference type="ARBA" id="ARBA00023214"/>
    </source>
</evidence>
<proteinExistence type="predicted"/>
<dbReference type="InterPro" id="IPR050368">
    <property type="entry name" value="ClC-type_chloride_channel"/>
</dbReference>
<keyword evidence="8" id="KW-0868">Chloride</keyword>
<dbReference type="HOGENOM" id="CLU_015263_7_4_11"/>
<evidence type="ECO:0000256" key="7">
    <source>
        <dbReference type="ARBA" id="ARBA00023173"/>
    </source>
</evidence>
<dbReference type="GO" id="GO:0008324">
    <property type="term" value="F:monoatomic cation transmembrane transporter activity"/>
    <property type="evidence" value="ECO:0007669"/>
    <property type="project" value="InterPro"/>
</dbReference>
<dbReference type="PANTHER" id="PTHR43427">
    <property type="entry name" value="CHLORIDE CHANNEL PROTEIN CLC-E"/>
    <property type="match status" value="1"/>
</dbReference>
<evidence type="ECO:0000313" key="12">
    <source>
        <dbReference type="EMBL" id="BAF38849.1"/>
    </source>
</evidence>
<dbReference type="EMBL" id="AP009256">
    <property type="protein sequence ID" value="BAF38849.1"/>
    <property type="molecule type" value="Genomic_DNA"/>
</dbReference>
<keyword evidence="7" id="KW-0869">Chloride channel</keyword>
<feature type="transmembrane region" description="Helical" evidence="10">
    <location>
        <begin position="417"/>
        <end position="443"/>
    </location>
</feature>
<evidence type="ECO:0000259" key="11">
    <source>
        <dbReference type="PROSITE" id="PS51202"/>
    </source>
</evidence>
<dbReference type="InterPro" id="IPR001807">
    <property type="entry name" value="ClC"/>
</dbReference>
<feature type="transmembrane region" description="Helical" evidence="10">
    <location>
        <begin position="214"/>
        <end position="239"/>
    </location>
</feature>
<evidence type="ECO:0000256" key="4">
    <source>
        <dbReference type="ARBA" id="ARBA00022989"/>
    </source>
</evidence>
<feature type="transmembrane region" description="Helical" evidence="10">
    <location>
        <begin position="285"/>
        <end position="305"/>
    </location>
</feature>
<dbReference type="Gene3D" id="3.30.70.1450">
    <property type="entry name" value="Regulator of K+ conductance, C-terminal domain"/>
    <property type="match status" value="1"/>
</dbReference>
<keyword evidence="3 10" id="KW-0812">Transmembrane</keyword>
<dbReference type="Pfam" id="PF00654">
    <property type="entry name" value="Voltage_CLC"/>
    <property type="match status" value="1"/>
</dbReference>
<dbReference type="STRING" id="367928.BAD_0068"/>
<evidence type="ECO:0000256" key="6">
    <source>
        <dbReference type="ARBA" id="ARBA00023136"/>
    </source>
</evidence>
<evidence type="ECO:0000313" key="13">
    <source>
        <dbReference type="Proteomes" id="UP000008702"/>
    </source>
</evidence>
<dbReference type="SUPFAM" id="SSF81340">
    <property type="entry name" value="Clc chloride channel"/>
    <property type="match status" value="1"/>
</dbReference>
<gene>
    <name evidence="12" type="ordered locus">BAD_0068</name>
</gene>
<dbReference type="GO" id="GO:0034707">
    <property type="term" value="C:chloride channel complex"/>
    <property type="evidence" value="ECO:0007669"/>
    <property type="project" value="UniProtKB-KW"/>
</dbReference>
<keyword evidence="6 10" id="KW-0472">Membrane</keyword>
<evidence type="ECO:0000256" key="5">
    <source>
        <dbReference type="ARBA" id="ARBA00023065"/>
    </source>
</evidence>
<feature type="transmembrane region" description="Helical" evidence="10">
    <location>
        <begin position="74"/>
        <end position="94"/>
    </location>
</feature>
<evidence type="ECO:0000256" key="10">
    <source>
        <dbReference type="SAM" id="Phobius"/>
    </source>
</evidence>
<dbReference type="InterPro" id="IPR014743">
    <property type="entry name" value="Cl-channel_core"/>
</dbReference>
<dbReference type="Proteomes" id="UP000008702">
    <property type="component" value="Chromosome"/>
</dbReference>